<gene>
    <name evidence="1" type="ORF">BDN72DRAFT_456785</name>
</gene>
<organism evidence="1 2">
    <name type="scientific">Pluteus cervinus</name>
    <dbReference type="NCBI Taxonomy" id="181527"/>
    <lineage>
        <taxon>Eukaryota</taxon>
        <taxon>Fungi</taxon>
        <taxon>Dikarya</taxon>
        <taxon>Basidiomycota</taxon>
        <taxon>Agaricomycotina</taxon>
        <taxon>Agaricomycetes</taxon>
        <taxon>Agaricomycetidae</taxon>
        <taxon>Agaricales</taxon>
        <taxon>Pluteineae</taxon>
        <taxon>Pluteaceae</taxon>
        <taxon>Pluteus</taxon>
    </lineage>
</organism>
<keyword evidence="2" id="KW-1185">Reference proteome</keyword>
<proteinExistence type="predicted"/>
<sequence>MDFLKNRHGRRRSMGALNILSGAGGMSPDSESSTEAARSDFGGEKEQAKKTKKETKESKKKRKEHRDERPPPAALVFPPHRAFSPMTHVQEDGSEPTTLEIPSSTMIPTLMPIPPTPTSPATPTQASTLPKSKPLGRSTSASARMTLGNLAFGRSTDSIPLANGNSLATSYSRDFSSSNPHLLSSSSVNGHDDMRSPNSKSKGKPGMSIRSLFSASSSSTTAHSGGSTLTVSPPQQPGVALSSPPADPKSAPSVSVAPSRPSVSAFSPFSKSKSKRAHSTHGHGGGSENHGTSPSAGSNHGHSSYAHGAGIGYTPTNTRQGTLFSSLGLSLSRSSTRTRTLSTNTSNTKYTSGSEEDGVMYARSREDGWMGGYDEDQENEEDDIRRPSGLGRSASFSSQRSMPSTIEEDFLKPVPIGEDEGPKKPAAKAAMLKETLMRVFGSEMYGGSHEQATPELAPEPVSNGSPIQPHESYSQSQTSLLARTEESHPSEYERTRAISTPNLLRSFSHRMRSKASNSALKSKMWKDKLAAEALQITEDVEFSRPPTPPAKFIWPTEVPSEVLENILIFLPRWKCAQFARISKSFASAARGTLYTKLVICRLGHHTTPTSDQEDCSGPIKMKPEVFEKLARLLAARPDLTDLVRVFICEEWPIGGSGRRHRRGKTMISHFIEDDSVDSDKEEDHPPPHQDPNWDWEWNEDRLAALAATFIRAFQRMHRLTELVLPSFELRLLRHHSAFGLVGLTFLDERFGSRKAIKGEPDEKEERKLQELLAWLDGQVNIKSLRFPLLADPASAGLTIKKDERSRLTSMPTSPSINVPFLAPSPGVTPRVAKFSMSSTTPADPGESPVYSFFPPASATVTIQSHSSDTTSPNPDASSAPHDNTPTSSSIAPELNIEIPTFSAPRSPSHSSQFPTTPISSPTLLPDLEILQGPPSLITLFSTPIQSSSSPIVFSGPLKPKRPLQSVTINIDSTLYTGLRPAALLSALHPSNGSSAQSSLSNSPHSSGDSSPKVTSCLSDEDVKLVKELGFKFGMVVDRRTVEKVLSAAGGALGGYTGAGDGDGRGRLDGDVYKPHTGPGVEVLNIELTAPSESGRDVKFEEALYRIIHNVLPHPKPPTHSPLQQQHQQQLDHPQPHPRPAVSYLLHIHSHSFKPHLKHYPKSPVFTQ</sequence>
<evidence type="ECO:0000313" key="2">
    <source>
        <dbReference type="Proteomes" id="UP000308600"/>
    </source>
</evidence>
<reference evidence="1 2" key="1">
    <citation type="journal article" date="2019" name="Nat. Ecol. Evol.">
        <title>Megaphylogeny resolves global patterns of mushroom evolution.</title>
        <authorList>
            <person name="Varga T."/>
            <person name="Krizsan K."/>
            <person name="Foldi C."/>
            <person name="Dima B."/>
            <person name="Sanchez-Garcia M."/>
            <person name="Sanchez-Ramirez S."/>
            <person name="Szollosi G.J."/>
            <person name="Szarkandi J.G."/>
            <person name="Papp V."/>
            <person name="Albert L."/>
            <person name="Andreopoulos W."/>
            <person name="Angelini C."/>
            <person name="Antonin V."/>
            <person name="Barry K.W."/>
            <person name="Bougher N.L."/>
            <person name="Buchanan P."/>
            <person name="Buyck B."/>
            <person name="Bense V."/>
            <person name="Catcheside P."/>
            <person name="Chovatia M."/>
            <person name="Cooper J."/>
            <person name="Damon W."/>
            <person name="Desjardin D."/>
            <person name="Finy P."/>
            <person name="Geml J."/>
            <person name="Haridas S."/>
            <person name="Hughes K."/>
            <person name="Justo A."/>
            <person name="Karasinski D."/>
            <person name="Kautmanova I."/>
            <person name="Kiss B."/>
            <person name="Kocsube S."/>
            <person name="Kotiranta H."/>
            <person name="LaButti K.M."/>
            <person name="Lechner B.E."/>
            <person name="Liimatainen K."/>
            <person name="Lipzen A."/>
            <person name="Lukacs Z."/>
            <person name="Mihaltcheva S."/>
            <person name="Morgado L.N."/>
            <person name="Niskanen T."/>
            <person name="Noordeloos M.E."/>
            <person name="Ohm R.A."/>
            <person name="Ortiz-Santana B."/>
            <person name="Ovrebo C."/>
            <person name="Racz N."/>
            <person name="Riley R."/>
            <person name="Savchenko A."/>
            <person name="Shiryaev A."/>
            <person name="Soop K."/>
            <person name="Spirin V."/>
            <person name="Szebenyi C."/>
            <person name="Tomsovsky M."/>
            <person name="Tulloss R.E."/>
            <person name="Uehling J."/>
            <person name="Grigoriev I.V."/>
            <person name="Vagvolgyi C."/>
            <person name="Papp T."/>
            <person name="Martin F.M."/>
            <person name="Miettinen O."/>
            <person name="Hibbett D.S."/>
            <person name="Nagy L.G."/>
        </authorList>
    </citation>
    <scope>NUCLEOTIDE SEQUENCE [LARGE SCALE GENOMIC DNA]</scope>
    <source>
        <strain evidence="1 2">NL-1719</strain>
    </source>
</reference>
<name>A0ACD3B0N5_9AGAR</name>
<dbReference type="EMBL" id="ML208298">
    <property type="protein sequence ID" value="TFK71411.1"/>
    <property type="molecule type" value="Genomic_DNA"/>
</dbReference>
<dbReference type="Proteomes" id="UP000308600">
    <property type="component" value="Unassembled WGS sequence"/>
</dbReference>
<accession>A0ACD3B0N5</accession>
<evidence type="ECO:0000313" key="1">
    <source>
        <dbReference type="EMBL" id="TFK71411.1"/>
    </source>
</evidence>
<protein>
    <submittedName>
        <fullName evidence="1">Uncharacterized protein</fullName>
    </submittedName>
</protein>